<accession>A0ACB7XQ03</accession>
<organism evidence="1 2">
    <name type="scientific">Vaccinium darrowii</name>
    <dbReference type="NCBI Taxonomy" id="229202"/>
    <lineage>
        <taxon>Eukaryota</taxon>
        <taxon>Viridiplantae</taxon>
        <taxon>Streptophyta</taxon>
        <taxon>Embryophyta</taxon>
        <taxon>Tracheophyta</taxon>
        <taxon>Spermatophyta</taxon>
        <taxon>Magnoliopsida</taxon>
        <taxon>eudicotyledons</taxon>
        <taxon>Gunneridae</taxon>
        <taxon>Pentapetalae</taxon>
        <taxon>asterids</taxon>
        <taxon>Ericales</taxon>
        <taxon>Ericaceae</taxon>
        <taxon>Vaccinioideae</taxon>
        <taxon>Vaccinieae</taxon>
        <taxon>Vaccinium</taxon>
    </lineage>
</organism>
<dbReference type="Proteomes" id="UP000828048">
    <property type="component" value="Chromosome 1"/>
</dbReference>
<proteinExistence type="predicted"/>
<evidence type="ECO:0000313" key="2">
    <source>
        <dbReference type="Proteomes" id="UP000828048"/>
    </source>
</evidence>
<name>A0ACB7XQ03_9ERIC</name>
<reference evidence="1 2" key="1">
    <citation type="journal article" date="2021" name="Hortic Res">
        <title>High-quality reference genome and annotation aids understanding of berry development for evergreen blueberry (Vaccinium darrowii).</title>
        <authorList>
            <person name="Yu J."/>
            <person name="Hulse-Kemp A.M."/>
            <person name="Babiker E."/>
            <person name="Staton M."/>
        </authorList>
    </citation>
    <scope>NUCLEOTIDE SEQUENCE [LARGE SCALE GENOMIC DNA]</scope>
    <source>
        <strain evidence="2">cv. NJ 8807/NJ 8810</strain>
        <tissue evidence="1">Young leaf</tissue>
    </source>
</reference>
<comment type="caution">
    <text evidence="1">The sequence shown here is derived from an EMBL/GenBank/DDBJ whole genome shotgun (WGS) entry which is preliminary data.</text>
</comment>
<protein>
    <submittedName>
        <fullName evidence="1">Uncharacterized protein</fullName>
    </submittedName>
</protein>
<evidence type="ECO:0000313" key="1">
    <source>
        <dbReference type="EMBL" id="KAH7843021.1"/>
    </source>
</evidence>
<sequence length="107" mass="11415">MSRRRAATGWRSCIEASKEGWGCEGNLVDEFGSGGGGEEIGGVEFVEVDLGIFEAGLGNETEFGLAEMGGGGGVVDGDVVGGRDEAGEVEELVEMAMAWEWHYYYFH</sequence>
<keyword evidence="2" id="KW-1185">Reference proteome</keyword>
<gene>
    <name evidence="1" type="ORF">Vadar_011834</name>
</gene>
<dbReference type="EMBL" id="CM037151">
    <property type="protein sequence ID" value="KAH7843021.1"/>
    <property type="molecule type" value="Genomic_DNA"/>
</dbReference>